<evidence type="ECO:0008006" key="4">
    <source>
        <dbReference type="Google" id="ProtNLM"/>
    </source>
</evidence>
<evidence type="ECO:0000313" key="3">
    <source>
        <dbReference type="Proteomes" id="UP000011704"/>
    </source>
</evidence>
<evidence type="ECO:0000256" key="1">
    <source>
        <dbReference type="SAM" id="MobiDB-lite"/>
    </source>
</evidence>
<accession>M1YX69</accession>
<reference evidence="2 3" key="1">
    <citation type="journal article" date="2013" name="Front. Microbiol.">
        <title>The genome of Nitrospina gracilis illuminates the metabolism and evolution of the major marine nitrite oxidizer.</title>
        <authorList>
            <person name="Luecker S."/>
            <person name="Nowka B."/>
            <person name="Rattei T."/>
            <person name="Spieck E."/>
            <person name="and Daims H."/>
        </authorList>
    </citation>
    <scope>NUCLEOTIDE SEQUENCE [LARGE SCALE GENOMIC DNA]</scope>
    <source>
        <strain evidence="2 3">3/211</strain>
    </source>
</reference>
<dbReference type="Proteomes" id="UP000011704">
    <property type="component" value="Unassembled WGS sequence"/>
</dbReference>
<sequence length="84" mass="9621">MKNVSEPGVYGVSRYGRSKYGKKSSCPQFAELSEILFLNIKDKKKLSKNQINDVMHLMAHANARNDIFLTSDKKDFIAKGRREK</sequence>
<dbReference type="AlphaFoldDB" id="M1YX69"/>
<gene>
    <name evidence="2" type="ORF">NITGR_270028</name>
</gene>
<organism evidence="2 3">
    <name type="scientific">Nitrospina gracilis (strain 3/211)</name>
    <dbReference type="NCBI Taxonomy" id="1266370"/>
    <lineage>
        <taxon>Bacteria</taxon>
        <taxon>Pseudomonadati</taxon>
        <taxon>Nitrospinota/Tectimicrobiota group</taxon>
        <taxon>Nitrospinota</taxon>
        <taxon>Nitrospinia</taxon>
        <taxon>Nitrospinales</taxon>
        <taxon>Nitrospinaceae</taxon>
        <taxon>Nitrospina</taxon>
    </lineage>
</organism>
<feature type="region of interest" description="Disordered" evidence="1">
    <location>
        <begin position="1"/>
        <end position="24"/>
    </location>
</feature>
<protein>
    <recommendedName>
        <fullName evidence="4">PIN domain-containing protein</fullName>
    </recommendedName>
</protein>
<proteinExistence type="predicted"/>
<dbReference type="InParanoid" id="M1YX69"/>
<name>M1YX69_NITG3</name>
<evidence type="ECO:0000313" key="2">
    <source>
        <dbReference type="EMBL" id="CCQ90268.1"/>
    </source>
</evidence>
<dbReference type="STRING" id="1266370.NITGR_270028"/>
<comment type="caution">
    <text evidence="2">The sequence shown here is derived from an EMBL/GenBank/DDBJ whole genome shotgun (WGS) entry which is preliminary data.</text>
</comment>
<dbReference type="EMBL" id="CAQJ01000030">
    <property type="protein sequence ID" value="CCQ90268.1"/>
    <property type="molecule type" value="Genomic_DNA"/>
</dbReference>
<keyword evidence="3" id="KW-1185">Reference proteome</keyword>
<dbReference type="HOGENOM" id="CLU_2524144_0_0_0"/>
<dbReference type="RefSeq" id="WP_005007620.1">
    <property type="nucleotide sequence ID" value="NZ_HG422173.1"/>
</dbReference>